<comment type="caution">
    <text evidence="2">The sequence shown here is derived from an EMBL/GenBank/DDBJ whole genome shotgun (WGS) entry which is preliminary data.</text>
</comment>
<gene>
    <name evidence="2" type="ORF">PCOR1329_LOCUS47755</name>
</gene>
<sequence length="259" mass="29146">MGRREGAQGRARGAGSARGEGREEDPETSAQRQAHRGGHSSMEHACARCCSYSAYAAGRAASARPRERRRGGCRERGGSNARCSPHRLAKRAPPRLVIGRQLNATMVFGRAREKRRSWSRLAPRGMLWEYPSHRNATAAPGNGGAVIPASHAKCTSAFAPGTCVRRLRRRRMRRRRRRRRRRRGRRPSTESQTSRCCSQRGGVRSQPRPRTPGQAPERAALLAIHASSDARRRLSPRRRTWESRRLPRSVGRRPRPLHP</sequence>
<feature type="compositionally biased region" description="Basic residues" evidence="1">
    <location>
        <begin position="246"/>
        <end position="259"/>
    </location>
</feature>
<feature type="compositionally biased region" description="Low complexity" evidence="1">
    <location>
        <begin position="8"/>
        <end position="17"/>
    </location>
</feature>
<accession>A0ABN9UEL3</accession>
<keyword evidence="3" id="KW-1185">Reference proteome</keyword>
<reference evidence="2" key="1">
    <citation type="submission" date="2023-10" db="EMBL/GenBank/DDBJ databases">
        <authorList>
            <person name="Chen Y."/>
            <person name="Shah S."/>
            <person name="Dougan E. K."/>
            <person name="Thang M."/>
            <person name="Chan C."/>
        </authorList>
    </citation>
    <scope>NUCLEOTIDE SEQUENCE [LARGE SCALE GENOMIC DNA]</scope>
</reference>
<feature type="compositionally biased region" description="Basic residues" evidence="1">
    <location>
        <begin position="167"/>
        <end position="186"/>
    </location>
</feature>
<feature type="non-terminal residue" evidence="2">
    <location>
        <position position="259"/>
    </location>
</feature>
<name>A0ABN9UEL3_9DINO</name>
<feature type="region of interest" description="Disordered" evidence="1">
    <location>
        <begin position="167"/>
        <end position="259"/>
    </location>
</feature>
<proteinExistence type="predicted"/>
<evidence type="ECO:0000256" key="1">
    <source>
        <dbReference type="SAM" id="MobiDB-lite"/>
    </source>
</evidence>
<feature type="region of interest" description="Disordered" evidence="1">
    <location>
        <begin position="1"/>
        <end position="41"/>
    </location>
</feature>
<organism evidence="2 3">
    <name type="scientific">Prorocentrum cordatum</name>
    <dbReference type="NCBI Taxonomy" id="2364126"/>
    <lineage>
        <taxon>Eukaryota</taxon>
        <taxon>Sar</taxon>
        <taxon>Alveolata</taxon>
        <taxon>Dinophyceae</taxon>
        <taxon>Prorocentrales</taxon>
        <taxon>Prorocentraceae</taxon>
        <taxon>Prorocentrum</taxon>
    </lineage>
</organism>
<feature type="region of interest" description="Disordered" evidence="1">
    <location>
        <begin position="60"/>
        <end position="88"/>
    </location>
</feature>
<protein>
    <submittedName>
        <fullName evidence="2">Uncharacterized protein</fullName>
    </submittedName>
</protein>
<evidence type="ECO:0000313" key="2">
    <source>
        <dbReference type="EMBL" id="CAK0857768.1"/>
    </source>
</evidence>
<evidence type="ECO:0000313" key="3">
    <source>
        <dbReference type="Proteomes" id="UP001189429"/>
    </source>
</evidence>
<dbReference type="EMBL" id="CAUYUJ010015755">
    <property type="protein sequence ID" value="CAK0857768.1"/>
    <property type="molecule type" value="Genomic_DNA"/>
</dbReference>
<dbReference type="Proteomes" id="UP001189429">
    <property type="component" value="Unassembled WGS sequence"/>
</dbReference>